<dbReference type="KEGG" id="taj:C1A40_13870"/>
<gene>
    <name evidence="1" type="ORF">C1A40_13870</name>
</gene>
<dbReference type="AlphaFoldDB" id="A0A2I7SKV9"/>
<reference evidence="2" key="1">
    <citation type="submission" date="2018-01" db="EMBL/GenBank/DDBJ databases">
        <title>Complete genome of Tamlana sp. UJ94.</title>
        <authorList>
            <person name="Jung J."/>
            <person name="Chung D."/>
            <person name="Bae S.S."/>
            <person name="Baek K."/>
        </authorList>
    </citation>
    <scope>NUCLEOTIDE SEQUENCE [LARGE SCALE GENOMIC DNA]</scope>
    <source>
        <strain evidence="2">UJ94</strain>
    </source>
</reference>
<sequence>MELEVLNKGIAINEQIENAKAKKSIIHKLYSKKEDLKPEQLEKLFAIAINSVGFELDRLSRDLKNL</sequence>
<protein>
    <submittedName>
        <fullName evidence="1">Uncharacterized protein</fullName>
    </submittedName>
</protein>
<dbReference type="RefSeq" id="WP_102996415.1">
    <property type="nucleotide sequence ID" value="NZ_CP025938.1"/>
</dbReference>
<keyword evidence="2" id="KW-1185">Reference proteome</keyword>
<name>A0A2I7SKV9_9FLAO</name>
<dbReference type="EMBL" id="CP025938">
    <property type="protein sequence ID" value="AUS06464.1"/>
    <property type="molecule type" value="Genomic_DNA"/>
</dbReference>
<evidence type="ECO:0000313" key="1">
    <source>
        <dbReference type="EMBL" id="AUS06464.1"/>
    </source>
</evidence>
<organism evidence="1 2">
    <name type="scientific">Pseudotamlana carrageenivorans</name>
    <dbReference type="NCBI Taxonomy" id="2069432"/>
    <lineage>
        <taxon>Bacteria</taxon>
        <taxon>Pseudomonadati</taxon>
        <taxon>Bacteroidota</taxon>
        <taxon>Flavobacteriia</taxon>
        <taxon>Flavobacteriales</taxon>
        <taxon>Flavobacteriaceae</taxon>
        <taxon>Pseudotamlana</taxon>
    </lineage>
</organism>
<dbReference type="Proteomes" id="UP000236592">
    <property type="component" value="Chromosome"/>
</dbReference>
<evidence type="ECO:0000313" key="2">
    <source>
        <dbReference type="Proteomes" id="UP000236592"/>
    </source>
</evidence>
<accession>A0A2I7SKV9</accession>
<proteinExistence type="predicted"/>